<evidence type="ECO:0000313" key="1">
    <source>
        <dbReference type="EMBL" id="KAJ4136165.1"/>
    </source>
</evidence>
<gene>
    <name evidence="1" type="ORF">NW768_003773</name>
</gene>
<dbReference type="EMBL" id="JAOQBH010000005">
    <property type="protein sequence ID" value="KAJ4136165.1"/>
    <property type="molecule type" value="Genomic_DNA"/>
</dbReference>
<organism evidence="1 2">
    <name type="scientific">Fusarium equiseti</name>
    <name type="common">Fusarium scirpi</name>
    <dbReference type="NCBI Taxonomy" id="61235"/>
    <lineage>
        <taxon>Eukaryota</taxon>
        <taxon>Fungi</taxon>
        <taxon>Dikarya</taxon>
        <taxon>Ascomycota</taxon>
        <taxon>Pezizomycotina</taxon>
        <taxon>Sordariomycetes</taxon>
        <taxon>Hypocreomycetidae</taxon>
        <taxon>Hypocreales</taxon>
        <taxon>Nectriaceae</taxon>
        <taxon>Fusarium</taxon>
        <taxon>Fusarium incarnatum-equiseti species complex</taxon>
    </lineage>
</organism>
<sequence length="154" mass="17372">MNRLGIRYMDARIQVPKDKDHGGHNIIHNGGNDTVFQIQILLALRYMDSQLVERFRQGCSLVEGDDALPWLPYKWSGHHIDLVNVAQDLSLAPKTKGLLEKNRTKAQHNNNEIDQVLYEKPGKSKQRISSILSSSQVYGNDNSRTMGGDGLVYV</sequence>
<dbReference type="Proteomes" id="UP001152024">
    <property type="component" value="Unassembled WGS sequence"/>
</dbReference>
<proteinExistence type="predicted"/>
<protein>
    <submittedName>
        <fullName evidence="1">Uncharacterized protein</fullName>
    </submittedName>
</protein>
<keyword evidence="2" id="KW-1185">Reference proteome</keyword>
<reference evidence="1" key="1">
    <citation type="submission" date="2022-09" db="EMBL/GenBank/DDBJ databases">
        <title>Fusarium specimens isolated from Avocado Roots.</title>
        <authorList>
            <person name="Stajich J."/>
            <person name="Roper C."/>
            <person name="Heimlech-Rivalta G."/>
        </authorList>
    </citation>
    <scope>NUCLEOTIDE SEQUENCE</scope>
    <source>
        <strain evidence="1">CF00095</strain>
    </source>
</reference>
<comment type="caution">
    <text evidence="1">The sequence shown here is derived from an EMBL/GenBank/DDBJ whole genome shotgun (WGS) entry which is preliminary data.</text>
</comment>
<evidence type="ECO:0000313" key="2">
    <source>
        <dbReference type="Proteomes" id="UP001152024"/>
    </source>
</evidence>
<accession>A0ABQ8RII1</accession>
<name>A0ABQ8RII1_FUSEQ</name>